<dbReference type="Proteomes" id="UP000053732">
    <property type="component" value="Unassembled WGS sequence"/>
</dbReference>
<sequence length="392" mass="42464">MLLRQPFLTTLALLAVPTGVLSRKGGGDGSSSHGDSSSSSSSGYVGSGGSGSSDSDDTSSSTSSSSGESHCFDTHLLNFDDLQPSHYYEYNQAPRRGHASVKTDWDGAYFKGDAHLKYTIITPPNNLTEDDIVSSSLIECPVGKQSMRMLGVAWVGAKAPTPAGPINPFTLGFKAWESNVRVSDIDYSYKVCEDPDLIQLTTTVDWYNETSVEKAMDAVAFNITQAADNSNKILFDGVYDLKDWADSERDYLEPARYDNTGLWREKISLPDSICSERSKLGKIIFVWPTGTHINGSMTNQTLELNFSGSTIAGFESRSRWQDTDTKVNVTFEFTFTGSLDVANSSQVVLPGASSHNASLIAFQTVTGSAAVISRSLYYVLLSLLVSFGVMVI</sequence>
<evidence type="ECO:0000256" key="2">
    <source>
        <dbReference type="SAM" id="SignalP"/>
    </source>
</evidence>
<keyword evidence="4" id="KW-1185">Reference proteome</keyword>
<dbReference type="AlphaFoldDB" id="A0A0G4NWC2"/>
<feature type="compositionally biased region" description="Low complexity" evidence="1">
    <location>
        <begin position="58"/>
        <end position="67"/>
    </location>
</feature>
<evidence type="ECO:0000256" key="1">
    <source>
        <dbReference type="SAM" id="MobiDB-lite"/>
    </source>
</evidence>
<feature type="chain" id="PRO_5005195194" evidence="2">
    <location>
        <begin position="23"/>
        <end position="392"/>
    </location>
</feature>
<feature type="region of interest" description="Disordered" evidence="1">
    <location>
        <begin position="22"/>
        <end position="67"/>
    </location>
</feature>
<dbReference type="EMBL" id="HG793135">
    <property type="protein sequence ID" value="CRL18346.1"/>
    <property type="molecule type" value="Genomic_DNA"/>
</dbReference>
<gene>
    <name evidence="3" type="ORF">PCAMFM013_S002g000216</name>
</gene>
<protein>
    <submittedName>
        <fullName evidence="3">Str. FM013</fullName>
    </submittedName>
</protein>
<organism evidence="3 4">
    <name type="scientific">Penicillium camemberti (strain FM 013)</name>
    <dbReference type="NCBI Taxonomy" id="1429867"/>
    <lineage>
        <taxon>Eukaryota</taxon>
        <taxon>Fungi</taxon>
        <taxon>Dikarya</taxon>
        <taxon>Ascomycota</taxon>
        <taxon>Pezizomycotina</taxon>
        <taxon>Eurotiomycetes</taxon>
        <taxon>Eurotiomycetidae</taxon>
        <taxon>Eurotiales</taxon>
        <taxon>Aspergillaceae</taxon>
        <taxon>Penicillium</taxon>
    </lineage>
</organism>
<feature type="signal peptide" evidence="2">
    <location>
        <begin position="1"/>
        <end position="22"/>
    </location>
</feature>
<reference evidence="3 4" key="1">
    <citation type="journal article" date="2014" name="Nat. Commun.">
        <title>Multiple recent horizontal transfers of a large genomic region in cheese making fungi.</title>
        <authorList>
            <person name="Cheeseman K."/>
            <person name="Ropars J."/>
            <person name="Renault P."/>
            <person name="Dupont J."/>
            <person name="Gouzy J."/>
            <person name="Branca A."/>
            <person name="Abraham A.L."/>
            <person name="Ceppi M."/>
            <person name="Conseiller E."/>
            <person name="Debuchy R."/>
            <person name="Malagnac F."/>
            <person name="Goarin A."/>
            <person name="Silar P."/>
            <person name="Lacoste S."/>
            <person name="Sallet E."/>
            <person name="Bensimon A."/>
            <person name="Giraud T."/>
            <person name="Brygoo Y."/>
        </authorList>
    </citation>
    <scope>NUCLEOTIDE SEQUENCE [LARGE SCALE GENOMIC DNA]</scope>
    <source>
        <strain evidence="4">FM 013</strain>
    </source>
</reference>
<feature type="compositionally biased region" description="Low complexity" evidence="1">
    <location>
        <begin position="30"/>
        <end position="44"/>
    </location>
</feature>
<keyword evidence="2" id="KW-0732">Signal</keyword>
<name>A0A0G4NWC2_PENC3</name>
<evidence type="ECO:0000313" key="4">
    <source>
        <dbReference type="Proteomes" id="UP000053732"/>
    </source>
</evidence>
<accession>A0A0G4NWC2</accession>
<proteinExistence type="predicted"/>
<evidence type="ECO:0000313" key="3">
    <source>
        <dbReference type="EMBL" id="CRL18346.1"/>
    </source>
</evidence>